<dbReference type="RefSeq" id="YP_009052076.1">
    <property type="nucleotide sequence ID" value="NC_024696.1"/>
</dbReference>
<sequence length="144" mass="16239">MGGGIYLVFVYLYAMVSSNTIIYEVNLGGNITFGFNGSCDFNNITWEHNTPIANWSKPNVTFSKSNTKYINISNPCYITIYNACYNDTGNYTLHVCTGTPLSTRCKFTFLLYVFSTSNQLTSPYLSATCISIILPFMSVFLFYF</sequence>
<accession>A0A075CYD6</accession>
<evidence type="ECO:0000313" key="2">
    <source>
        <dbReference type="EMBL" id="AHC02810.1"/>
    </source>
</evidence>
<evidence type="ECO:0000313" key="3">
    <source>
        <dbReference type="Proteomes" id="UP000152474"/>
    </source>
</evidence>
<dbReference type="InterPro" id="IPR013783">
    <property type="entry name" value="Ig-like_fold"/>
</dbReference>
<proteinExistence type="predicted"/>
<keyword evidence="1" id="KW-0812">Transmembrane</keyword>
<dbReference type="Proteomes" id="UP000152474">
    <property type="component" value="Segment"/>
</dbReference>
<name>A0A075CYD6_9BETA</name>
<organism evidence="2 3">
    <name type="scientific">Elephant endotheliotropic herpesvirus 5</name>
    <dbReference type="NCBI Taxonomy" id="768738"/>
    <lineage>
        <taxon>Viruses</taxon>
        <taxon>Duplodnaviria</taxon>
        <taxon>Heunggongvirae</taxon>
        <taxon>Peploviricota</taxon>
        <taxon>Herviviricetes</taxon>
        <taxon>Herpesvirales</taxon>
        <taxon>Orthoherpesviridae</taxon>
        <taxon>Betaherpesvirinae</taxon>
        <taxon>Proboscivirus</taxon>
    </lineage>
</organism>
<keyword evidence="3" id="KW-1185">Reference proteome</keyword>
<dbReference type="GeneID" id="20098492"/>
<keyword evidence="1" id="KW-1133">Transmembrane helix</keyword>
<reference evidence="2 3" key="1">
    <citation type="submission" date="2013-11" db="EMBL/GenBank/DDBJ databases">
        <title>Genome sequence of elephant endotheliotropic herpesvirus 5.</title>
        <authorList>
            <person name="Wilkie G.S."/>
            <person name="Davison A.J."/>
            <person name="Denk D."/>
            <person name="Kerr K."/>
            <person name="Redrobe S."/>
            <person name="Steinbach F."/>
            <person name="Dastjerdi A."/>
        </authorList>
    </citation>
    <scope>NUCLEOTIDE SEQUENCE [LARGE SCALE GENOMIC DNA]</scope>
    <source>
        <strain evidence="2 3">Vijay</strain>
    </source>
</reference>
<dbReference type="SUPFAM" id="SSF48726">
    <property type="entry name" value="Immunoglobulin"/>
    <property type="match status" value="1"/>
</dbReference>
<protein>
    <submittedName>
        <fullName evidence="2">Membrane protein EE52</fullName>
    </submittedName>
</protein>
<dbReference type="OrthoDB" id="37498at10239"/>
<feature type="transmembrane region" description="Helical" evidence="1">
    <location>
        <begin position="124"/>
        <end position="143"/>
    </location>
</feature>
<evidence type="ECO:0000256" key="1">
    <source>
        <dbReference type="SAM" id="Phobius"/>
    </source>
</evidence>
<dbReference type="EMBL" id="KF921519">
    <property type="protein sequence ID" value="AHC02810.1"/>
    <property type="molecule type" value="Genomic_DNA"/>
</dbReference>
<dbReference type="InterPro" id="IPR036179">
    <property type="entry name" value="Ig-like_dom_sf"/>
</dbReference>
<dbReference type="KEGG" id="vg:20098492"/>
<gene>
    <name evidence="2" type="primary">EE52</name>
</gene>
<dbReference type="Gene3D" id="2.60.40.10">
    <property type="entry name" value="Immunoglobulins"/>
    <property type="match status" value="1"/>
</dbReference>
<keyword evidence="1" id="KW-0472">Membrane</keyword>